<dbReference type="EMBL" id="JACHGT010000004">
    <property type="protein sequence ID" value="MBB6034476.1"/>
    <property type="molecule type" value="Genomic_DNA"/>
</dbReference>
<comment type="caution">
    <text evidence="2">The sequence shown here is derived from an EMBL/GenBank/DDBJ whole genome shotgun (WGS) entry which is preliminary data.</text>
</comment>
<feature type="transmembrane region" description="Helical" evidence="1">
    <location>
        <begin position="120"/>
        <end position="146"/>
    </location>
</feature>
<gene>
    <name evidence="2" type="ORF">HNR73_002326</name>
</gene>
<accession>A0A841FDY0</accession>
<dbReference type="AlphaFoldDB" id="A0A841FDY0"/>
<organism evidence="2 3">
    <name type="scientific">Phytomonospora endophytica</name>
    <dbReference type="NCBI Taxonomy" id="714109"/>
    <lineage>
        <taxon>Bacteria</taxon>
        <taxon>Bacillati</taxon>
        <taxon>Actinomycetota</taxon>
        <taxon>Actinomycetes</taxon>
        <taxon>Micromonosporales</taxon>
        <taxon>Micromonosporaceae</taxon>
        <taxon>Phytomonospora</taxon>
    </lineage>
</organism>
<dbReference type="RefSeq" id="WP_184787326.1">
    <property type="nucleotide sequence ID" value="NZ_BONT01000087.1"/>
</dbReference>
<feature type="transmembrane region" description="Helical" evidence="1">
    <location>
        <begin position="450"/>
        <end position="474"/>
    </location>
</feature>
<evidence type="ECO:0000313" key="2">
    <source>
        <dbReference type="EMBL" id="MBB6034476.1"/>
    </source>
</evidence>
<evidence type="ECO:0000313" key="3">
    <source>
        <dbReference type="Proteomes" id="UP000548476"/>
    </source>
</evidence>
<evidence type="ECO:0000256" key="1">
    <source>
        <dbReference type="SAM" id="Phobius"/>
    </source>
</evidence>
<keyword evidence="3" id="KW-1185">Reference proteome</keyword>
<reference evidence="2 3" key="1">
    <citation type="submission" date="2020-08" db="EMBL/GenBank/DDBJ databases">
        <title>Genomic Encyclopedia of Type Strains, Phase IV (KMG-IV): sequencing the most valuable type-strain genomes for metagenomic binning, comparative biology and taxonomic classification.</title>
        <authorList>
            <person name="Goeker M."/>
        </authorList>
    </citation>
    <scope>NUCLEOTIDE SEQUENCE [LARGE SCALE GENOMIC DNA]</scope>
    <source>
        <strain evidence="2 3">YIM 65646</strain>
    </source>
</reference>
<feature type="transmembrane region" description="Helical" evidence="1">
    <location>
        <begin position="494"/>
        <end position="517"/>
    </location>
</feature>
<feature type="transmembrane region" description="Helical" evidence="1">
    <location>
        <begin position="289"/>
        <end position="314"/>
    </location>
</feature>
<dbReference type="Proteomes" id="UP000548476">
    <property type="component" value="Unassembled WGS sequence"/>
</dbReference>
<feature type="transmembrane region" description="Helical" evidence="1">
    <location>
        <begin position="340"/>
        <end position="361"/>
    </location>
</feature>
<feature type="transmembrane region" description="Helical" evidence="1">
    <location>
        <begin position="390"/>
        <end position="412"/>
    </location>
</feature>
<keyword evidence="1" id="KW-1133">Transmembrane helix</keyword>
<feature type="transmembrane region" description="Helical" evidence="1">
    <location>
        <begin position="418"/>
        <end position="443"/>
    </location>
</feature>
<name>A0A841FDY0_9ACTN</name>
<feature type="transmembrane region" description="Helical" evidence="1">
    <location>
        <begin position="186"/>
        <end position="204"/>
    </location>
</feature>
<feature type="transmembrane region" description="Helical" evidence="1">
    <location>
        <begin position="158"/>
        <end position="179"/>
    </location>
</feature>
<proteinExistence type="predicted"/>
<feature type="transmembrane region" description="Helical" evidence="1">
    <location>
        <begin position="80"/>
        <end position="99"/>
    </location>
</feature>
<protein>
    <submittedName>
        <fullName evidence="2">ABC-2 type transport system permease protein</fullName>
    </submittedName>
</protein>
<keyword evidence="1" id="KW-0812">Transmembrane</keyword>
<keyword evidence="1" id="KW-0472">Membrane</keyword>
<sequence length="523" mass="54389">MTGTLRLIRLILRRERVLAPLWILLLGSLSAGQAARYARTFTSDATIADFATEMTGNKALLAFSGQVYAPTLAGMTVWKIADTVFVLIGLVTVLTVIRHTRTEEETGRAELLGSGVVGRAAPLAAALGFTWTASLLTGLITALGMIKQGFDAEGSLAFGLAVAAVGIVFAAVAGLAAQLTDGARTAVGLAGLALGVGYVLRFLADGSGREWLKWLSPQGWSHLVKPYATDDLTVLGLSLALTTALTVGAFALRARRDLGAGLLAQKPGPADGRVRSPLALAWRVQRGLLAGWVTGFAVAGVAFGALASAIPGLADKQGDSMREFFERYADNGHTDLVDTYLWLMALSLGYVCALYPLLAVLRMRAEETTGRAELLLTGAVARLRWAAGHLLIATLGSAAILTAGGLAMGAVAGDPWRVLGAVVLQVPAVWVLAGIGVLAFGLLPKAAGWICWGAFLFVNLFGEILGPIVGIPYATSKAVIPFLYLPKVISGGEFSAVPVLGLTVLAVALTAAGLAGLRRRAIV</sequence>
<feature type="transmembrane region" description="Helical" evidence="1">
    <location>
        <begin position="232"/>
        <end position="252"/>
    </location>
</feature>